<keyword evidence="2" id="KW-1185">Reference proteome</keyword>
<evidence type="ECO:0000313" key="1">
    <source>
        <dbReference type="EMBL" id="KAH3665294.1"/>
    </source>
</evidence>
<dbReference type="Proteomes" id="UP000788993">
    <property type="component" value="Unassembled WGS sequence"/>
</dbReference>
<dbReference type="EMBL" id="JAEUBD010001178">
    <property type="protein sequence ID" value="KAH3665294.1"/>
    <property type="molecule type" value="Genomic_DNA"/>
</dbReference>
<dbReference type="AlphaFoldDB" id="A0A9P8P5Z3"/>
<reference evidence="1" key="2">
    <citation type="submission" date="2021-01" db="EMBL/GenBank/DDBJ databases">
        <authorList>
            <person name="Schikora-Tamarit M.A."/>
        </authorList>
    </citation>
    <scope>NUCLEOTIDE SEQUENCE</scope>
    <source>
        <strain evidence="1">NCAIM Y.01608</strain>
    </source>
</reference>
<name>A0A9P8P5Z3_9ASCO</name>
<evidence type="ECO:0000313" key="2">
    <source>
        <dbReference type="Proteomes" id="UP000788993"/>
    </source>
</evidence>
<accession>A0A9P8P5Z3</accession>
<organism evidence="1 2">
    <name type="scientific">Ogataea polymorpha</name>
    <dbReference type="NCBI Taxonomy" id="460523"/>
    <lineage>
        <taxon>Eukaryota</taxon>
        <taxon>Fungi</taxon>
        <taxon>Dikarya</taxon>
        <taxon>Ascomycota</taxon>
        <taxon>Saccharomycotina</taxon>
        <taxon>Pichiomycetes</taxon>
        <taxon>Pichiales</taxon>
        <taxon>Pichiaceae</taxon>
        <taxon>Ogataea</taxon>
    </lineage>
</organism>
<gene>
    <name evidence="1" type="ORF">OGATHE_004110</name>
</gene>
<reference evidence="1" key="1">
    <citation type="journal article" date="2021" name="Open Biol.">
        <title>Shared evolutionary footprints suggest mitochondrial oxidative damage underlies multiple complex I losses in fungi.</title>
        <authorList>
            <person name="Schikora-Tamarit M.A."/>
            <person name="Marcet-Houben M."/>
            <person name="Nosek J."/>
            <person name="Gabaldon T."/>
        </authorList>
    </citation>
    <scope>NUCLEOTIDE SEQUENCE</scope>
    <source>
        <strain evidence="1">NCAIM Y.01608</strain>
    </source>
</reference>
<protein>
    <submittedName>
        <fullName evidence="1">Uncharacterized protein</fullName>
    </submittedName>
</protein>
<proteinExistence type="predicted"/>
<comment type="caution">
    <text evidence="1">The sequence shown here is derived from an EMBL/GenBank/DDBJ whole genome shotgun (WGS) entry which is preliminary data.</text>
</comment>
<sequence>MQLFQRGLWRLDMSSWSSAPPFRVMRTRLDLGVALEDLRAHLSAYTTLLVATKWHGGVEVVVGVDPHRTSLESVGDVDGLVDVLSVHTRAQTELGVVGLLNDLVDALEWQNNGHRTENLLLGQLAVLRNVVEHGRFDKVALGADSVASGEQLETGLLSDLNVLEHLLELVWGGLCTLENALFERVADLELLDRSLEFLQETVVPLWVGGLDVDSGTGAAHLSAVEENTRDEVLDGLLGVTVLKDDIWRLSAELESDLLDRFSGFGHDTLADRSGAGEGDFFHERVVQNGVTAASAAARDDVDDTGGESGLFDQLADIQWFPFRVTHVGEPRVDETAVLLVAEARAVSEGADNNAEVERRAQQRLSVVERLDLAQQLSVALDEIRELVEQLGSLRSLGKFPLLERLVGGLDSNVNVLGIGHLDVAQVLLVQRRADLESFTGLSSNELVVDEQAGRLFVRFIDDGKSKLLNVGHCV</sequence>